<dbReference type="Proteomes" id="UP000479190">
    <property type="component" value="Unassembled WGS sequence"/>
</dbReference>
<keyword evidence="3" id="KW-1185">Reference proteome</keyword>
<keyword evidence="1" id="KW-0472">Membrane</keyword>
<feature type="transmembrane region" description="Helical" evidence="1">
    <location>
        <begin position="74"/>
        <end position="95"/>
    </location>
</feature>
<dbReference type="AlphaFoldDB" id="A0A6H5HYA3"/>
<gene>
    <name evidence="2" type="ORF">TBRA_LOCUS2775</name>
</gene>
<reference evidence="2 3" key="1">
    <citation type="submission" date="2020-02" db="EMBL/GenBank/DDBJ databases">
        <authorList>
            <person name="Ferguson B K."/>
        </authorList>
    </citation>
    <scope>NUCLEOTIDE SEQUENCE [LARGE SCALE GENOMIC DNA]</scope>
</reference>
<evidence type="ECO:0000313" key="2">
    <source>
        <dbReference type="EMBL" id="CAB0030787.1"/>
    </source>
</evidence>
<accession>A0A6H5HYA3</accession>
<name>A0A6H5HYA3_9HYME</name>
<protein>
    <submittedName>
        <fullName evidence="2">Uncharacterized protein</fullName>
    </submittedName>
</protein>
<dbReference type="EMBL" id="CADCXV010000546">
    <property type="protein sequence ID" value="CAB0030787.1"/>
    <property type="molecule type" value="Genomic_DNA"/>
</dbReference>
<sequence length="274" mass="31194">MKSTSKQAEKILYILYSFCAIASIISMVSLIVPWQHWAFTLAVSSPSVENCECILNGVATFSTFMGGNVRACHFGAYGLLPCIVFSTIMASYHGYRSCISRTLSPPRTVTLQRVYRGSRGQRVTMSKESENFSYVLDKTNLDDQIFNVAPKQRYLFGHWMSMSIATLFLCVLSFCHTVVITDGYFKTCSQYRNNLGKLLHSTGEEIKVIRNRLSCGAIFDYMDYIQPDANNWRRGESINTGLALQLSITTSSINFFLLIIICLINFYMKWKKFY</sequence>
<feature type="transmembrane region" description="Helical" evidence="1">
    <location>
        <begin position="12"/>
        <end position="34"/>
    </location>
</feature>
<keyword evidence="1" id="KW-1133">Transmembrane helix</keyword>
<organism evidence="2 3">
    <name type="scientific">Trichogramma brassicae</name>
    <dbReference type="NCBI Taxonomy" id="86971"/>
    <lineage>
        <taxon>Eukaryota</taxon>
        <taxon>Metazoa</taxon>
        <taxon>Ecdysozoa</taxon>
        <taxon>Arthropoda</taxon>
        <taxon>Hexapoda</taxon>
        <taxon>Insecta</taxon>
        <taxon>Pterygota</taxon>
        <taxon>Neoptera</taxon>
        <taxon>Endopterygota</taxon>
        <taxon>Hymenoptera</taxon>
        <taxon>Apocrita</taxon>
        <taxon>Proctotrupomorpha</taxon>
        <taxon>Chalcidoidea</taxon>
        <taxon>Trichogrammatidae</taxon>
        <taxon>Trichogramma</taxon>
    </lineage>
</organism>
<keyword evidence="1" id="KW-0812">Transmembrane</keyword>
<proteinExistence type="predicted"/>
<dbReference type="OrthoDB" id="8186944at2759"/>
<feature type="transmembrane region" description="Helical" evidence="1">
    <location>
        <begin position="159"/>
        <end position="180"/>
    </location>
</feature>
<evidence type="ECO:0000256" key="1">
    <source>
        <dbReference type="SAM" id="Phobius"/>
    </source>
</evidence>
<evidence type="ECO:0000313" key="3">
    <source>
        <dbReference type="Proteomes" id="UP000479190"/>
    </source>
</evidence>
<feature type="transmembrane region" description="Helical" evidence="1">
    <location>
        <begin position="242"/>
        <end position="268"/>
    </location>
</feature>